<sequence length="213" mass="22795">MHKANILLLLLVLLGAIASGCISSDSASTNTQELDGGATTTLAVKSADINGTFSGWVTVPASVFEDVLALFRDMNATLSAFTVKVVGRDLNASIVVSALKLVPPFVPKDFNVTVNGRPIIGTVCVPYAERIPILIEVPQENFNTTSYLSVRPQKVLSIEGMWDTERLDELNGSTIMRNGDMELKVMVRAPGDYIFTVLCNGTEVSSGGLEVSE</sequence>
<dbReference type="RefSeq" id="WP_050003296.1">
    <property type="nucleotide sequence ID" value="NZ_CP008887.1"/>
</dbReference>
<dbReference type="EMBL" id="CP008887">
    <property type="protein sequence ID" value="AIU70326.1"/>
    <property type="molecule type" value="Genomic_DNA"/>
</dbReference>
<name>A0A097QV23_9EURY</name>
<dbReference type="PROSITE" id="PS51257">
    <property type="entry name" value="PROKAR_LIPOPROTEIN"/>
    <property type="match status" value="1"/>
</dbReference>
<accession>A0A097QV23</accession>
<dbReference type="Proteomes" id="UP000029980">
    <property type="component" value="Chromosome"/>
</dbReference>
<organism evidence="1 2">
    <name type="scientific">Thermococcus eurythermalis</name>
    <dbReference type="NCBI Taxonomy" id="1505907"/>
    <lineage>
        <taxon>Archaea</taxon>
        <taxon>Methanobacteriati</taxon>
        <taxon>Methanobacteriota</taxon>
        <taxon>Thermococci</taxon>
        <taxon>Thermococcales</taxon>
        <taxon>Thermococcaceae</taxon>
        <taxon>Thermococcus</taxon>
    </lineage>
</organism>
<dbReference type="HOGENOM" id="CLU_1292089_0_0_2"/>
<dbReference type="KEGG" id="teu:TEU_08270"/>
<protein>
    <submittedName>
        <fullName evidence="1">Uncharacterized protein</fullName>
    </submittedName>
</protein>
<gene>
    <name evidence="1" type="ORF">TEU_08270</name>
</gene>
<keyword evidence="2" id="KW-1185">Reference proteome</keyword>
<dbReference type="STRING" id="1505907.TEU_08270"/>
<dbReference type="OrthoDB" id="98800at2157"/>
<reference evidence="1 2" key="1">
    <citation type="journal article" date="2015" name="Int. J. Syst. Evol. Microbiol.">
        <title>Thermococcus eurythermalis sp. nov., a conditional piezophilic hyperthermophilic archaeon with a wide temperature range isolated from an oil-immersed chimney in the Guaymas Basin.</title>
        <authorList>
            <person name="Zhao W."/>
            <person name="Zeng X."/>
            <person name="Xiao X."/>
        </authorList>
    </citation>
    <scope>NUCLEOTIDE SEQUENCE [LARGE SCALE GENOMIC DNA]</scope>
    <source>
        <strain evidence="1 2">A501</strain>
    </source>
</reference>
<dbReference type="AlphaFoldDB" id="A0A097QV23"/>
<proteinExistence type="predicted"/>
<evidence type="ECO:0000313" key="2">
    <source>
        <dbReference type="Proteomes" id="UP000029980"/>
    </source>
</evidence>
<evidence type="ECO:0000313" key="1">
    <source>
        <dbReference type="EMBL" id="AIU70326.1"/>
    </source>
</evidence>
<dbReference type="GeneID" id="25153429"/>